<dbReference type="PANTHER" id="PTHR30348:SF9">
    <property type="entry name" value="UPF0759 PROTEIN YECE"/>
    <property type="match status" value="1"/>
</dbReference>
<dbReference type="Pfam" id="PF01904">
    <property type="entry name" value="DUF72"/>
    <property type="match status" value="1"/>
</dbReference>
<dbReference type="InterPro" id="IPR036520">
    <property type="entry name" value="UPF0759_sf"/>
</dbReference>
<evidence type="ECO:0000313" key="2">
    <source>
        <dbReference type="Proteomes" id="UP000319342"/>
    </source>
</evidence>
<evidence type="ECO:0000313" key="1">
    <source>
        <dbReference type="EMBL" id="QDU84677.1"/>
    </source>
</evidence>
<dbReference type="PANTHER" id="PTHR30348">
    <property type="entry name" value="UNCHARACTERIZED PROTEIN YECE"/>
    <property type="match status" value="1"/>
</dbReference>
<name>A0A518CZN1_9BACT</name>
<protein>
    <recommendedName>
        <fullName evidence="3">DUF72 domain-containing protein</fullName>
    </recommendedName>
</protein>
<accession>A0A518CZN1</accession>
<proteinExistence type="predicted"/>
<dbReference type="SUPFAM" id="SSF117396">
    <property type="entry name" value="TM1631-like"/>
    <property type="match status" value="1"/>
</dbReference>
<keyword evidence="2" id="KW-1185">Reference proteome</keyword>
<gene>
    <name evidence="1" type="ORF">Pla163_17890</name>
</gene>
<organism evidence="1 2">
    <name type="scientific">Rohdeia mirabilis</name>
    <dbReference type="NCBI Taxonomy" id="2528008"/>
    <lineage>
        <taxon>Bacteria</taxon>
        <taxon>Pseudomonadati</taxon>
        <taxon>Planctomycetota</taxon>
        <taxon>Planctomycetia</taxon>
        <taxon>Planctomycetia incertae sedis</taxon>
        <taxon>Rohdeia</taxon>
    </lineage>
</organism>
<dbReference type="RefSeq" id="WP_145186649.1">
    <property type="nucleotide sequence ID" value="NZ_CP036290.1"/>
</dbReference>
<reference evidence="1 2" key="1">
    <citation type="submission" date="2019-02" db="EMBL/GenBank/DDBJ databases">
        <title>Deep-cultivation of Planctomycetes and their phenomic and genomic characterization uncovers novel biology.</title>
        <authorList>
            <person name="Wiegand S."/>
            <person name="Jogler M."/>
            <person name="Boedeker C."/>
            <person name="Pinto D."/>
            <person name="Vollmers J."/>
            <person name="Rivas-Marin E."/>
            <person name="Kohn T."/>
            <person name="Peeters S.H."/>
            <person name="Heuer A."/>
            <person name="Rast P."/>
            <person name="Oberbeckmann S."/>
            <person name="Bunk B."/>
            <person name="Jeske O."/>
            <person name="Meyerdierks A."/>
            <person name="Storesund J.E."/>
            <person name="Kallscheuer N."/>
            <person name="Luecker S."/>
            <person name="Lage O.M."/>
            <person name="Pohl T."/>
            <person name="Merkel B.J."/>
            <person name="Hornburger P."/>
            <person name="Mueller R.-W."/>
            <person name="Bruemmer F."/>
            <person name="Labrenz M."/>
            <person name="Spormann A.M."/>
            <person name="Op den Camp H."/>
            <person name="Overmann J."/>
            <person name="Amann R."/>
            <person name="Jetten M.S.M."/>
            <person name="Mascher T."/>
            <person name="Medema M.H."/>
            <person name="Devos D.P."/>
            <person name="Kaster A.-K."/>
            <person name="Ovreas L."/>
            <person name="Rohde M."/>
            <person name="Galperin M.Y."/>
            <person name="Jogler C."/>
        </authorList>
    </citation>
    <scope>NUCLEOTIDE SEQUENCE [LARGE SCALE GENOMIC DNA]</scope>
    <source>
        <strain evidence="1 2">Pla163</strain>
    </source>
</reference>
<dbReference type="OrthoDB" id="9780310at2"/>
<dbReference type="Proteomes" id="UP000319342">
    <property type="component" value="Chromosome"/>
</dbReference>
<dbReference type="Gene3D" id="3.20.20.410">
    <property type="entry name" value="Protein of unknown function UPF0759"/>
    <property type="match status" value="1"/>
</dbReference>
<dbReference type="AlphaFoldDB" id="A0A518CZN1"/>
<dbReference type="EMBL" id="CP036290">
    <property type="protein sequence ID" value="QDU84677.1"/>
    <property type="molecule type" value="Genomic_DNA"/>
</dbReference>
<evidence type="ECO:0008006" key="3">
    <source>
        <dbReference type="Google" id="ProtNLM"/>
    </source>
</evidence>
<dbReference type="InterPro" id="IPR002763">
    <property type="entry name" value="DUF72"/>
</dbReference>
<sequence>MEFGRIDGSVDTVDFSLPLEPQGNARVLERAAQVSRTDAGPVVRVGLAGWGHRDFVGTLLPPGTRQADFLGLHARAFTTNELNTTYYGIDADRIARWARATPSTFRFCPKLPADVTHGAALVGVDARMEQFVDLARGLGPRVGRVWGLLPIEFDPGRFAALEAFVRTWAARVPLAFELRHQAWFARGGAQLDRVGALFEEHDVALVISDVAGRRDVAHLRLTARDTIVRFVGNRPHPTDAPRIDAWVERLASWAASGLHTAHVFLHQRHDPEAVETARRFRAAYRARTGVDVLPGFPSPAEGAGPVQRELF</sequence>